<dbReference type="RefSeq" id="WP_053595754.1">
    <property type="nucleotide sequence ID" value="NZ_CP067341.1"/>
</dbReference>
<keyword evidence="3" id="KW-1185">Reference proteome</keyword>
<evidence type="ECO:0000259" key="1">
    <source>
        <dbReference type="Pfam" id="PF22822"/>
    </source>
</evidence>
<evidence type="ECO:0000313" key="3">
    <source>
        <dbReference type="Proteomes" id="UP000596049"/>
    </source>
</evidence>
<sequence length="325" mass="38323">MYNREYKMKFIETLDVKEISEERYVYLFEKTAEVEFKINKDLFDMNFEELEITFYAAKRSKHRSLISYITTIKNYITWAKDNGYGVSPVHPIVESINTSFVDKYLYKEGLTYYTREALLMNIEKLINVRDKAIVLAVFEGIRGKALSELTNLRYEDLSEKEGKYYASLLSDEINLDNRQIEISKELYDLFVQTYRKTEYIGKKGNVTRVADGEYILRKNRVGEGDIRFTVSMINSLFSGIIKTEFEDAQITVTSLIESGAMWYTNSLLKDDRVITKEIATNVMNRYGLYSFKGEKKSYPSFMRYKEVINDEFFEDNYGSFKYEFK</sequence>
<feature type="domain" description="MrpR N-terminal core-binding" evidence="1">
    <location>
        <begin position="1"/>
        <end position="79"/>
    </location>
</feature>
<organism evidence="2 3">
    <name type="scientific">Lysinibacillus agricola</name>
    <dbReference type="NCBI Taxonomy" id="2590012"/>
    <lineage>
        <taxon>Bacteria</taxon>
        <taxon>Bacillati</taxon>
        <taxon>Bacillota</taxon>
        <taxon>Bacilli</taxon>
        <taxon>Bacillales</taxon>
        <taxon>Bacillaceae</taxon>
        <taxon>Lysinibacillus</taxon>
    </lineage>
</organism>
<dbReference type="EMBL" id="CP067341">
    <property type="protein sequence ID" value="QQP10773.1"/>
    <property type="molecule type" value="Genomic_DNA"/>
</dbReference>
<gene>
    <name evidence="2" type="ORF">FJQ98_16125</name>
</gene>
<dbReference type="Proteomes" id="UP000596049">
    <property type="component" value="Chromosome"/>
</dbReference>
<dbReference type="InterPro" id="IPR055009">
    <property type="entry name" value="MrpR_N_CB"/>
</dbReference>
<name>A0ABX7APC7_9BACI</name>
<dbReference type="Pfam" id="PF22822">
    <property type="entry name" value="MrpR_N_CB"/>
    <property type="match status" value="1"/>
</dbReference>
<protein>
    <recommendedName>
        <fullName evidence="1">MrpR N-terminal core-binding domain-containing protein</fullName>
    </recommendedName>
</protein>
<accession>A0ABX7APC7</accession>
<reference evidence="2 3" key="1">
    <citation type="submission" date="2020-01" db="EMBL/GenBank/DDBJ databases">
        <authorList>
            <person name="Liu G."/>
            <person name="Liu B."/>
        </authorList>
    </citation>
    <scope>NUCLEOTIDE SEQUENCE [LARGE SCALE GENOMIC DNA]</scope>
    <source>
        <strain evidence="2 3">FJAT-51161</strain>
    </source>
</reference>
<proteinExistence type="predicted"/>
<evidence type="ECO:0000313" key="2">
    <source>
        <dbReference type="EMBL" id="QQP10773.1"/>
    </source>
</evidence>